<dbReference type="Proteomes" id="UP000278006">
    <property type="component" value="Unassembled WGS sequence"/>
</dbReference>
<feature type="domain" description="TadE-like" evidence="2">
    <location>
        <begin position="17"/>
        <end position="59"/>
    </location>
</feature>
<reference evidence="3 4" key="1">
    <citation type="submission" date="2018-10" db="EMBL/GenBank/DDBJ databases">
        <title>Draft genome of Cortibacter populi DSM10536.</title>
        <authorList>
            <person name="Bernier A.-M."/>
            <person name="Bernard K."/>
        </authorList>
    </citation>
    <scope>NUCLEOTIDE SEQUENCE [LARGE SCALE GENOMIC DNA]</scope>
    <source>
        <strain evidence="3 4">DSM 105136</strain>
    </source>
</reference>
<dbReference type="OrthoDB" id="8795381at2"/>
<keyword evidence="1" id="KW-0472">Membrane</keyword>
<feature type="transmembrane region" description="Helical" evidence="1">
    <location>
        <begin position="20"/>
        <end position="41"/>
    </location>
</feature>
<dbReference type="RefSeq" id="WP_122227354.1">
    <property type="nucleotide sequence ID" value="NZ_RDQO01000002.1"/>
</dbReference>
<keyword evidence="4" id="KW-1185">Reference proteome</keyword>
<keyword evidence="1" id="KW-1133">Transmembrane helix</keyword>
<comment type="caution">
    <text evidence="3">The sequence shown here is derived from an EMBL/GenBank/DDBJ whole genome shotgun (WGS) entry which is preliminary data.</text>
</comment>
<protein>
    <submittedName>
        <fullName evidence="3">Pilus assembly protein</fullName>
    </submittedName>
</protein>
<sequence>MTRNAAPSNRRPPRQRGVAAIEFAFIAALMALMLLGLLVYWRVLQAQQSVTRAAGDGARIVQNLIYGALPGHDITVPASIQAAADDVVKRSLQHSGIPGNPLQDTTVTLTVGTDEARLNVSYRLPALFGNTDADPRPIQLGHWALTEPASLQASALVSFTLATGGAP</sequence>
<accession>A0A3M6QUT7</accession>
<organism evidence="3 4">
    <name type="scientific">Corticibacter populi</name>
    <dbReference type="NCBI Taxonomy" id="1550736"/>
    <lineage>
        <taxon>Bacteria</taxon>
        <taxon>Pseudomonadati</taxon>
        <taxon>Pseudomonadota</taxon>
        <taxon>Betaproteobacteria</taxon>
        <taxon>Burkholderiales</taxon>
        <taxon>Comamonadaceae</taxon>
        <taxon>Corticibacter</taxon>
    </lineage>
</organism>
<dbReference type="EMBL" id="RDQO01000002">
    <property type="protein sequence ID" value="RMX06319.1"/>
    <property type="molecule type" value="Genomic_DNA"/>
</dbReference>
<dbReference type="Pfam" id="PF07811">
    <property type="entry name" value="TadE"/>
    <property type="match status" value="1"/>
</dbReference>
<evidence type="ECO:0000313" key="3">
    <source>
        <dbReference type="EMBL" id="RMX06319.1"/>
    </source>
</evidence>
<proteinExistence type="predicted"/>
<keyword evidence="1" id="KW-0812">Transmembrane</keyword>
<name>A0A3M6QUT7_9BURK</name>
<dbReference type="InterPro" id="IPR012495">
    <property type="entry name" value="TadE-like_dom"/>
</dbReference>
<gene>
    <name evidence="3" type="ORF">D8I35_07160</name>
</gene>
<evidence type="ECO:0000313" key="4">
    <source>
        <dbReference type="Proteomes" id="UP000278006"/>
    </source>
</evidence>
<dbReference type="AlphaFoldDB" id="A0A3M6QUT7"/>
<evidence type="ECO:0000259" key="2">
    <source>
        <dbReference type="Pfam" id="PF07811"/>
    </source>
</evidence>
<evidence type="ECO:0000256" key="1">
    <source>
        <dbReference type="SAM" id="Phobius"/>
    </source>
</evidence>